<evidence type="ECO:0000313" key="2">
    <source>
        <dbReference type="EMBL" id="KIL66088.1"/>
    </source>
</evidence>
<dbReference type="STRING" id="946122.A0A0C2XB89"/>
<dbReference type="Gene3D" id="3.80.10.10">
    <property type="entry name" value="Ribonuclease Inhibitor"/>
    <property type="match status" value="1"/>
</dbReference>
<dbReference type="InterPro" id="IPR036047">
    <property type="entry name" value="F-box-like_dom_sf"/>
</dbReference>
<evidence type="ECO:0000259" key="1">
    <source>
        <dbReference type="Pfam" id="PF12937"/>
    </source>
</evidence>
<dbReference type="EMBL" id="KN818238">
    <property type="protein sequence ID" value="KIL66088.1"/>
    <property type="molecule type" value="Genomic_DNA"/>
</dbReference>
<accession>A0A0C2XB89</accession>
<dbReference type="SUPFAM" id="SSF81383">
    <property type="entry name" value="F-box domain"/>
    <property type="match status" value="1"/>
</dbReference>
<dbReference type="InterPro" id="IPR032675">
    <property type="entry name" value="LRR_dom_sf"/>
</dbReference>
<evidence type="ECO:0000313" key="3">
    <source>
        <dbReference type="Proteomes" id="UP000054549"/>
    </source>
</evidence>
<keyword evidence="3" id="KW-1185">Reference proteome</keyword>
<feature type="domain" description="F-box" evidence="1">
    <location>
        <begin position="4"/>
        <end position="47"/>
    </location>
</feature>
<organism evidence="2 3">
    <name type="scientific">Amanita muscaria (strain Koide BX008)</name>
    <dbReference type="NCBI Taxonomy" id="946122"/>
    <lineage>
        <taxon>Eukaryota</taxon>
        <taxon>Fungi</taxon>
        <taxon>Dikarya</taxon>
        <taxon>Basidiomycota</taxon>
        <taxon>Agaricomycotina</taxon>
        <taxon>Agaricomycetes</taxon>
        <taxon>Agaricomycetidae</taxon>
        <taxon>Agaricales</taxon>
        <taxon>Pluteineae</taxon>
        <taxon>Amanitaceae</taxon>
        <taxon>Amanita</taxon>
    </lineage>
</organism>
<dbReference type="OrthoDB" id="2585512at2759"/>
<reference evidence="2 3" key="1">
    <citation type="submission" date="2014-04" db="EMBL/GenBank/DDBJ databases">
        <title>Evolutionary Origins and Diversification of the Mycorrhizal Mutualists.</title>
        <authorList>
            <consortium name="DOE Joint Genome Institute"/>
            <consortium name="Mycorrhizal Genomics Consortium"/>
            <person name="Kohler A."/>
            <person name="Kuo A."/>
            <person name="Nagy L.G."/>
            <person name="Floudas D."/>
            <person name="Copeland A."/>
            <person name="Barry K.W."/>
            <person name="Cichocki N."/>
            <person name="Veneault-Fourrey C."/>
            <person name="LaButti K."/>
            <person name="Lindquist E.A."/>
            <person name="Lipzen A."/>
            <person name="Lundell T."/>
            <person name="Morin E."/>
            <person name="Murat C."/>
            <person name="Riley R."/>
            <person name="Ohm R."/>
            <person name="Sun H."/>
            <person name="Tunlid A."/>
            <person name="Henrissat B."/>
            <person name="Grigoriev I.V."/>
            <person name="Hibbett D.S."/>
            <person name="Martin F."/>
        </authorList>
    </citation>
    <scope>NUCLEOTIDE SEQUENCE [LARGE SCALE GENOMIC DNA]</scope>
    <source>
        <strain evidence="2 3">Koide BX008</strain>
    </source>
</reference>
<dbReference type="InterPro" id="IPR001810">
    <property type="entry name" value="F-box_dom"/>
</dbReference>
<dbReference type="AlphaFoldDB" id="A0A0C2XB89"/>
<name>A0A0C2XB89_AMAMK</name>
<sequence length="490" mass="54398">MAQFLDLPIELLPHIFSYVLKPNWLSNVCLVNKIFNDAAIPRLYYKVTVFSWHKDVKTRVVQLFATLANCPRLARLVHHLEIRDFAKNLIFSADERAKLVFVDVLRGLKNCINLRCCTWTRDGSLTSEILEALLCGGSSSFEGQPEPKLLTARPLVNCKLRALEINGHDEGLYDRNLLLGFVGLERISLIMPTASVASLLPSWTLLNRARLRSLTLICKASAVVTDELMISLGPTLDHLEDFHLAGCARVTHQGILAVLAGNIRGIVELRLEGLAPRFDMSEFSRRSTATGAMKRLRSITLTVCQQSQPLSSWFDDVLVLLAPAPLEVFQIYSLNTFANTPATDNFCRAIVSAHGDRLVRFAVHRTWIGLDVITDICERCVKLEELYIVVPPTQLGSLGPALARGKKLRNVHVNYPLEAVANAGTVFIPSDIVSIVDQCSPTLVQIGCNTRVWRVTNDVHVAEDGSLTVSRVLSPYDSPDIPEAFLVVRT</sequence>
<dbReference type="Proteomes" id="UP000054549">
    <property type="component" value="Unassembled WGS sequence"/>
</dbReference>
<proteinExistence type="predicted"/>
<dbReference type="InParanoid" id="A0A0C2XB89"/>
<protein>
    <recommendedName>
        <fullName evidence="1">F-box domain-containing protein</fullName>
    </recommendedName>
</protein>
<gene>
    <name evidence="2" type="ORF">M378DRAFT_75919</name>
</gene>
<dbReference type="Pfam" id="PF12937">
    <property type="entry name" value="F-box-like"/>
    <property type="match status" value="1"/>
</dbReference>
<dbReference type="HOGENOM" id="CLU_017901_0_0_1"/>